<organism evidence="9">
    <name type="scientific">Arion vulgaris</name>
    <dbReference type="NCBI Taxonomy" id="1028688"/>
    <lineage>
        <taxon>Eukaryota</taxon>
        <taxon>Metazoa</taxon>
        <taxon>Spiralia</taxon>
        <taxon>Lophotrochozoa</taxon>
        <taxon>Mollusca</taxon>
        <taxon>Gastropoda</taxon>
        <taxon>Heterobranchia</taxon>
        <taxon>Euthyneura</taxon>
        <taxon>Panpulmonata</taxon>
        <taxon>Eupulmonata</taxon>
        <taxon>Stylommatophora</taxon>
        <taxon>Helicina</taxon>
        <taxon>Arionoidea</taxon>
        <taxon>Arionidae</taxon>
        <taxon>Arion</taxon>
    </lineage>
</organism>
<comment type="caution">
    <text evidence="6">Lacks conserved residue(s) required for the propagation of feature annotation.</text>
</comment>
<dbReference type="InterPro" id="IPR031569">
    <property type="entry name" value="ApeC"/>
</dbReference>
<evidence type="ECO:0000313" key="8">
    <source>
        <dbReference type="EMBL" id="CEK95979.1"/>
    </source>
</evidence>
<feature type="domain" description="Peptidase M12A" evidence="7">
    <location>
        <begin position="98"/>
        <end position="315"/>
    </location>
</feature>
<sequence length="585" mass="66745">MYRQRLLTLWYVTFLTVTGGYAFISVKERGSSDQEKGQDAHQQLLGQEELLQDDGYLDSRFRRESTGGNFQTSSYVETVLSSPGNELGISLMELPHASRHKRGAKHYHRHWPRDIPFVIDPSYTAKGAKYTEILKRALQRIMENLCVVYHDVTNKFDQNNKNWFMENGFTNNAYLLFKDGPGCSATTGYNPDGGPSNVYPCRLYTINQHEVLHTLGGLHTQQIARRNNYISINPDNIQDTFQFTYRILNEPEYVDDGFDTESSLLYTAQTWTRNGLETYSTIRDDIFDLDNKYSPESTVFYEMVKVFKCNELYCKNSQTDCGEGYHTIYKGVCQCVCPPEFDPATNCKKLFNSPNFKLKWPNTPMAIIPGGTDSKCPDGFNSKPGWFTFEGTKIARQKTLPAPLPSDKQTIFIPICTKDAPKSEEKDWIEWPQGGDFCFPKHKHSSCGGPFTEATLSFLSKADVQFNGSLGDIDILGNNITMKFCCKDKEHVFLVTDLPNSHPFRLLASADYCPRIQGMRYYRARLDFFTDKKTVSGVLVPQTNDYKDKFQIHQCYYLPPVYGCNAEVVLNKHDKSVTITTPGFD</sequence>
<accession>A0A0B7BUF5</accession>
<dbReference type="AlphaFoldDB" id="A0A0B7BUF5"/>
<dbReference type="GO" id="GO:0004222">
    <property type="term" value="F:metalloendopeptidase activity"/>
    <property type="evidence" value="ECO:0007669"/>
    <property type="project" value="UniProtKB-UniRule"/>
</dbReference>
<keyword evidence="4 6" id="KW-0862">Zinc</keyword>
<keyword evidence="1 6" id="KW-0645">Protease</keyword>
<dbReference type="Pfam" id="PF01400">
    <property type="entry name" value="Astacin"/>
    <property type="match status" value="1"/>
</dbReference>
<dbReference type="EMBL" id="HACG01049114">
    <property type="protein sequence ID" value="CEK95979.1"/>
    <property type="molecule type" value="Transcribed_RNA"/>
</dbReference>
<dbReference type="PANTHER" id="PTHR10127">
    <property type="entry name" value="DISCOIDIN, CUB, EGF, LAMININ , AND ZINC METALLOPROTEASE DOMAIN CONTAINING"/>
    <property type="match status" value="1"/>
</dbReference>
<dbReference type="InterPro" id="IPR024079">
    <property type="entry name" value="MetalloPept_cat_dom_sf"/>
</dbReference>
<keyword evidence="2 6" id="KW-0479">Metal-binding</keyword>
<keyword evidence="3 6" id="KW-0378">Hydrolase</keyword>
<feature type="binding site" evidence="6">
    <location>
        <position position="213"/>
    </location>
    <ligand>
        <name>Zn(2+)</name>
        <dbReference type="ChEBI" id="CHEBI:29105"/>
        <note>catalytic</note>
    </ligand>
</feature>
<dbReference type="PROSITE" id="PS51864">
    <property type="entry name" value="ASTACIN"/>
    <property type="match status" value="1"/>
</dbReference>
<proteinExistence type="predicted"/>
<dbReference type="InterPro" id="IPR006026">
    <property type="entry name" value="Peptidase_Metallo"/>
</dbReference>
<name>A0A0B7BUF5_9EUPU</name>
<dbReference type="InterPro" id="IPR001506">
    <property type="entry name" value="Peptidase_M12A"/>
</dbReference>
<feature type="binding site" evidence="6">
    <location>
        <position position="219"/>
    </location>
    <ligand>
        <name>Zn(2+)</name>
        <dbReference type="ChEBI" id="CHEBI:29105"/>
        <note>catalytic</note>
    </ligand>
</feature>
<dbReference type="PANTHER" id="PTHR10127:SF780">
    <property type="entry name" value="METALLOENDOPEPTIDASE"/>
    <property type="match status" value="1"/>
</dbReference>
<evidence type="ECO:0000259" key="7">
    <source>
        <dbReference type="PROSITE" id="PS51864"/>
    </source>
</evidence>
<evidence type="ECO:0000256" key="1">
    <source>
        <dbReference type="ARBA" id="ARBA00022670"/>
    </source>
</evidence>
<dbReference type="SUPFAM" id="SSF55486">
    <property type="entry name" value="Metalloproteases ('zincins'), catalytic domain"/>
    <property type="match status" value="1"/>
</dbReference>
<feature type="active site" evidence="6">
    <location>
        <position position="210"/>
    </location>
</feature>
<feature type="binding site" evidence="6">
    <location>
        <position position="209"/>
    </location>
    <ligand>
        <name>Zn(2+)</name>
        <dbReference type="ChEBI" id="CHEBI:29105"/>
        <note>catalytic</note>
    </ligand>
</feature>
<dbReference type="GO" id="GO:0008270">
    <property type="term" value="F:zinc ion binding"/>
    <property type="evidence" value="ECO:0007669"/>
    <property type="project" value="UniProtKB-UniRule"/>
</dbReference>
<evidence type="ECO:0000256" key="2">
    <source>
        <dbReference type="ARBA" id="ARBA00022723"/>
    </source>
</evidence>
<reference evidence="9" key="1">
    <citation type="submission" date="2014-12" db="EMBL/GenBank/DDBJ databases">
        <title>Insight into the proteome of Arion vulgaris.</title>
        <authorList>
            <person name="Aradska J."/>
            <person name="Bulat T."/>
            <person name="Smidak R."/>
            <person name="Sarate P."/>
            <person name="Gangsoo J."/>
            <person name="Sialana F."/>
            <person name="Bilban M."/>
            <person name="Lubec G."/>
        </authorList>
    </citation>
    <scope>NUCLEOTIDE SEQUENCE</scope>
    <source>
        <tissue evidence="9">Skin</tissue>
    </source>
</reference>
<dbReference type="SMART" id="SM00235">
    <property type="entry name" value="ZnMc"/>
    <property type="match status" value="1"/>
</dbReference>
<evidence type="ECO:0000256" key="6">
    <source>
        <dbReference type="PROSITE-ProRule" id="PRU01211"/>
    </source>
</evidence>
<evidence type="ECO:0000256" key="4">
    <source>
        <dbReference type="ARBA" id="ARBA00022833"/>
    </source>
</evidence>
<comment type="cofactor">
    <cofactor evidence="6">
        <name>Zn(2+)</name>
        <dbReference type="ChEBI" id="CHEBI:29105"/>
    </cofactor>
    <text evidence="6">Binds 1 zinc ion per subunit.</text>
</comment>
<protein>
    <recommendedName>
        <fullName evidence="7">Peptidase M12A domain-containing protein</fullName>
    </recommendedName>
</protein>
<dbReference type="Pfam" id="PF16977">
    <property type="entry name" value="ApeC"/>
    <property type="match status" value="1"/>
</dbReference>
<feature type="non-terminal residue" evidence="9">
    <location>
        <position position="585"/>
    </location>
</feature>
<evidence type="ECO:0000256" key="5">
    <source>
        <dbReference type="ARBA" id="ARBA00023049"/>
    </source>
</evidence>
<dbReference type="GO" id="GO:0006508">
    <property type="term" value="P:proteolysis"/>
    <property type="evidence" value="ECO:0007669"/>
    <property type="project" value="UniProtKB-KW"/>
</dbReference>
<gene>
    <name evidence="9" type="primary">ORF209820</name>
    <name evidence="8" type="synonym">ORF209808</name>
</gene>
<dbReference type="EMBL" id="HACG01049116">
    <property type="protein sequence ID" value="CEK95981.1"/>
    <property type="molecule type" value="Transcribed_RNA"/>
</dbReference>
<evidence type="ECO:0000313" key="9">
    <source>
        <dbReference type="EMBL" id="CEK95981.1"/>
    </source>
</evidence>
<dbReference type="Gene3D" id="3.40.390.10">
    <property type="entry name" value="Collagenase (Catalytic Domain)"/>
    <property type="match status" value="1"/>
</dbReference>
<evidence type="ECO:0000256" key="3">
    <source>
        <dbReference type="ARBA" id="ARBA00022801"/>
    </source>
</evidence>
<keyword evidence="5 6" id="KW-0482">Metalloprotease</keyword>